<dbReference type="PANTHER" id="PTHR32322:SF18">
    <property type="entry name" value="S-ADENOSYLMETHIONINE_S-ADENOSYLHOMOCYSTEINE TRANSPORTER"/>
    <property type="match status" value="1"/>
</dbReference>
<evidence type="ECO:0000256" key="5">
    <source>
        <dbReference type="ARBA" id="ARBA00022989"/>
    </source>
</evidence>
<dbReference type="EMBL" id="CP000001">
    <property type="protein sequence ID" value="AAU19978.1"/>
    <property type="molecule type" value="Genomic_DNA"/>
</dbReference>
<dbReference type="GO" id="GO:0005886">
    <property type="term" value="C:plasma membrane"/>
    <property type="evidence" value="ECO:0007669"/>
    <property type="project" value="UniProtKB-SubCell"/>
</dbReference>
<dbReference type="InterPro" id="IPR050638">
    <property type="entry name" value="AA-Vitamin_Transporters"/>
</dbReference>
<sequence>MWEIMKEICMLLVAVILWGTAIAPTKWALESIQPFTLLFIRLLFASGICLLFSFKQLKRSVEHKQVPWKRMSLLSFTGVAGYFMFTSYGISLTSGLHVSIIDAALPLVTILFSAFFLKEKIQLNYWIGIALGVVGVLLITIPSSNVDQEVSLIGDILILLSTFLFAFYTILLKRPKQEQYLSNKVFTTLTLIIGAVILLPFAMAEAFYYGFPEIETWKTGFSVIYLVIGATILAYWFWNRALETVSASVSGLYLNALPLISIVASIVLLDESVTWKIVIGGSLVLIGVGWADKQKISKLLKRDNLNKKTPNI</sequence>
<feature type="transmembrane region" description="Helical" evidence="7">
    <location>
        <begin position="153"/>
        <end position="173"/>
    </location>
</feature>
<feature type="transmembrane region" description="Helical" evidence="7">
    <location>
        <begin position="250"/>
        <end position="269"/>
    </location>
</feature>
<dbReference type="KEGG" id="bcz:BCE33L0260"/>
<proteinExistence type="inferred from homology"/>
<evidence type="ECO:0000256" key="7">
    <source>
        <dbReference type="SAM" id="Phobius"/>
    </source>
</evidence>
<evidence type="ECO:0000256" key="1">
    <source>
        <dbReference type="ARBA" id="ARBA00004651"/>
    </source>
</evidence>
<feature type="transmembrane region" description="Helical" evidence="7">
    <location>
        <begin position="73"/>
        <end position="90"/>
    </location>
</feature>
<dbReference type="Pfam" id="PF00892">
    <property type="entry name" value="EamA"/>
    <property type="match status" value="2"/>
</dbReference>
<dbReference type="AlphaFoldDB" id="Q63GU1"/>
<evidence type="ECO:0000313" key="9">
    <source>
        <dbReference type="EMBL" id="AAU19978.1"/>
    </source>
</evidence>
<evidence type="ECO:0000256" key="4">
    <source>
        <dbReference type="ARBA" id="ARBA00022692"/>
    </source>
</evidence>
<dbReference type="Proteomes" id="UP000002612">
    <property type="component" value="Chromosome"/>
</dbReference>
<keyword evidence="6 7" id="KW-0472">Membrane</keyword>
<name>Q63GU1_BACCZ</name>
<dbReference type="InterPro" id="IPR037185">
    <property type="entry name" value="EmrE-like"/>
</dbReference>
<feature type="transmembrane region" description="Helical" evidence="7">
    <location>
        <begin position="123"/>
        <end position="141"/>
    </location>
</feature>
<evidence type="ECO:0000259" key="8">
    <source>
        <dbReference type="Pfam" id="PF00892"/>
    </source>
</evidence>
<feature type="transmembrane region" description="Helical" evidence="7">
    <location>
        <begin position="32"/>
        <end position="52"/>
    </location>
</feature>
<dbReference type="SUPFAM" id="SSF103481">
    <property type="entry name" value="Multidrug resistance efflux transporter EmrE"/>
    <property type="match status" value="2"/>
</dbReference>
<evidence type="ECO:0000256" key="2">
    <source>
        <dbReference type="ARBA" id="ARBA00007362"/>
    </source>
</evidence>
<feature type="domain" description="EamA" evidence="8">
    <location>
        <begin position="153"/>
        <end position="288"/>
    </location>
</feature>
<keyword evidence="5 7" id="KW-1133">Transmembrane helix</keyword>
<accession>Q63GU1</accession>
<comment type="similarity">
    <text evidence="2">Belongs to the EamA transporter family.</text>
</comment>
<feature type="transmembrane region" description="Helical" evidence="7">
    <location>
        <begin position="96"/>
        <end position="116"/>
    </location>
</feature>
<keyword evidence="4 7" id="KW-0812">Transmembrane</keyword>
<gene>
    <name evidence="9" type="ordered locus">BCE33L0260</name>
</gene>
<feature type="transmembrane region" description="Helical" evidence="7">
    <location>
        <begin position="220"/>
        <end position="238"/>
    </location>
</feature>
<evidence type="ECO:0000313" key="10">
    <source>
        <dbReference type="Proteomes" id="UP000002612"/>
    </source>
</evidence>
<dbReference type="Gene3D" id="1.10.3730.20">
    <property type="match status" value="1"/>
</dbReference>
<feature type="transmembrane region" description="Helical" evidence="7">
    <location>
        <begin position="185"/>
        <end position="208"/>
    </location>
</feature>
<protein>
    <submittedName>
        <fullName evidence="9">Probable permease of the drug/metabolite transporter (DMT) superfamily</fullName>
    </submittedName>
</protein>
<feature type="domain" description="EamA" evidence="8">
    <location>
        <begin position="6"/>
        <end position="140"/>
    </location>
</feature>
<reference evidence="10" key="1">
    <citation type="journal article" date="2006" name="J. Bacteriol.">
        <title>Pathogenomic sequence analysis of Bacillus cereus and Bacillus thuringiensis isolates closely related to Bacillus anthracis.</title>
        <authorList>
            <person name="Han C.S."/>
            <person name="Xie G."/>
            <person name="Challacombe J.F."/>
            <person name="Altherr M.R."/>
            <person name="Bhotika S.S."/>
            <person name="Brown N."/>
            <person name="Bruce D."/>
            <person name="Campbell C.S."/>
            <person name="Campbell M.L."/>
            <person name="Chen J."/>
            <person name="Chertkov O."/>
            <person name="Cleland C."/>
            <person name="Dimitrijevic M."/>
            <person name="Doggett N.A."/>
            <person name="Fawcett J.J."/>
            <person name="Glavina T."/>
            <person name="Goodwin L.A."/>
            <person name="Green L.D."/>
            <person name="Hill K.K."/>
            <person name="Hitchcock P."/>
            <person name="Jackson P.J."/>
            <person name="Keim P."/>
            <person name="Kewalramani A.R."/>
            <person name="Longmire J."/>
            <person name="Lucas S."/>
            <person name="Malfatti S."/>
            <person name="McMurry K."/>
            <person name="Meincke L.J."/>
            <person name="Misra M."/>
            <person name="Moseman B.L."/>
            <person name="Mundt M."/>
            <person name="Munk A.C."/>
            <person name="Okinaka R.T."/>
            <person name="Parson-Quintana B."/>
            <person name="Reilly L.P."/>
            <person name="Richardson P."/>
            <person name="Robinson D.L."/>
            <person name="Rubin E."/>
            <person name="Saunders E."/>
            <person name="Tapia R."/>
            <person name="Tesmer J.G."/>
            <person name="Thayer N."/>
            <person name="Thompson L.S."/>
            <person name="Tice H."/>
            <person name="Ticknor L.O."/>
            <person name="Wills P.L."/>
            <person name="Brettin T.S."/>
            <person name="Gilna P."/>
        </authorList>
    </citation>
    <scope>NUCLEOTIDE SEQUENCE [LARGE SCALE GENOMIC DNA]</scope>
    <source>
        <strain evidence="10">ZK / E33L</strain>
    </source>
</reference>
<keyword evidence="3" id="KW-1003">Cell membrane</keyword>
<evidence type="ECO:0000256" key="3">
    <source>
        <dbReference type="ARBA" id="ARBA00022475"/>
    </source>
</evidence>
<comment type="subcellular location">
    <subcellularLocation>
        <location evidence="1">Cell membrane</location>
        <topology evidence="1">Multi-pass membrane protein</topology>
    </subcellularLocation>
</comment>
<dbReference type="InterPro" id="IPR000620">
    <property type="entry name" value="EamA_dom"/>
</dbReference>
<evidence type="ECO:0000256" key="6">
    <source>
        <dbReference type="ARBA" id="ARBA00023136"/>
    </source>
</evidence>
<feature type="transmembrane region" description="Helical" evidence="7">
    <location>
        <begin position="275"/>
        <end position="292"/>
    </location>
</feature>
<organism evidence="9 10">
    <name type="scientific">Bacillus cereus (strain ZK / E33L)</name>
    <dbReference type="NCBI Taxonomy" id="288681"/>
    <lineage>
        <taxon>Bacteria</taxon>
        <taxon>Bacillati</taxon>
        <taxon>Bacillota</taxon>
        <taxon>Bacilli</taxon>
        <taxon>Bacillales</taxon>
        <taxon>Bacillaceae</taxon>
        <taxon>Bacillus</taxon>
        <taxon>Bacillus cereus group</taxon>
    </lineage>
</organism>
<dbReference type="PANTHER" id="PTHR32322">
    <property type="entry name" value="INNER MEMBRANE TRANSPORTER"/>
    <property type="match status" value="1"/>
</dbReference>